<dbReference type="InterPro" id="IPR017956">
    <property type="entry name" value="AT_hook_DNA-bd_motif"/>
</dbReference>
<dbReference type="Proteomes" id="UP000581135">
    <property type="component" value="Unassembled WGS sequence"/>
</dbReference>
<gene>
    <name evidence="3" type="ORF">FHR98_002624</name>
</gene>
<dbReference type="RefSeq" id="WP_183417143.1">
    <property type="nucleotide sequence ID" value="NZ_JACHXA010000008.1"/>
</dbReference>
<reference evidence="3 4" key="1">
    <citation type="submission" date="2020-08" db="EMBL/GenBank/DDBJ databases">
        <title>Genomic Encyclopedia of Type Strains, Phase III (KMG-III): the genomes of soil and plant-associated and newly described type strains.</title>
        <authorList>
            <person name="Whitman W."/>
        </authorList>
    </citation>
    <scope>NUCLEOTIDE SEQUENCE [LARGE SCALE GENOMIC DNA]</scope>
    <source>
        <strain evidence="3 4">CECT 8803</strain>
    </source>
</reference>
<dbReference type="InterPro" id="IPR025430">
    <property type="entry name" value="DUF4167"/>
</dbReference>
<keyword evidence="4" id="KW-1185">Reference proteome</keyword>
<feature type="compositionally biased region" description="Basic and acidic residues" evidence="1">
    <location>
        <begin position="137"/>
        <end position="151"/>
    </location>
</feature>
<comment type="caution">
    <text evidence="3">The sequence shown here is derived from an EMBL/GenBank/DDBJ whole genome shotgun (WGS) entry which is preliminary data.</text>
</comment>
<dbReference type="Pfam" id="PF13763">
    <property type="entry name" value="DUF4167"/>
    <property type="match status" value="1"/>
</dbReference>
<accession>A0A839SVI6</accession>
<evidence type="ECO:0000256" key="1">
    <source>
        <dbReference type="SAM" id="MobiDB-lite"/>
    </source>
</evidence>
<sequence length="238" mass="26002">MRPGSNARRPRGRPHRRQGGGGVPNKNQNFDSNGPDGRVRGNAHQVYEKYIGLARDAQTAGDRILSESHLQHAEHYFRIVNDSMDPHDENRRRINGHDGQDGHQGRHGGNDGSHDADQQSDQPHAADSNESGGLSDQQEHASDGNRQDDHAPRRRGRRPGSRDTRPESRDRDTQASPLPVTDVVPATAPSEASASAVEGDGPQPQAEPQPKRRGRPRKVRSDESVETSGSSTTEPVES</sequence>
<dbReference type="PRINTS" id="PR00929">
    <property type="entry name" value="ATHOOK"/>
</dbReference>
<proteinExistence type="predicted"/>
<feature type="compositionally biased region" description="Basic and acidic residues" evidence="1">
    <location>
        <begin position="160"/>
        <end position="173"/>
    </location>
</feature>
<feature type="region of interest" description="Disordered" evidence="1">
    <location>
        <begin position="1"/>
        <end position="43"/>
    </location>
</feature>
<feature type="compositionally biased region" description="Basic and acidic residues" evidence="1">
    <location>
        <begin position="84"/>
        <end position="117"/>
    </location>
</feature>
<evidence type="ECO:0000313" key="3">
    <source>
        <dbReference type="EMBL" id="MBB3066318.1"/>
    </source>
</evidence>
<dbReference type="EMBL" id="JACHXA010000008">
    <property type="protein sequence ID" value="MBB3066318.1"/>
    <property type="molecule type" value="Genomic_DNA"/>
</dbReference>
<feature type="compositionally biased region" description="Low complexity" evidence="1">
    <location>
        <begin position="183"/>
        <end position="198"/>
    </location>
</feature>
<feature type="region of interest" description="Disordered" evidence="1">
    <location>
        <begin position="77"/>
        <end position="238"/>
    </location>
</feature>
<name>A0A839SVI6_9PROT</name>
<evidence type="ECO:0000313" key="4">
    <source>
        <dbReference type="Proteomes" id="UP000581135"/>
    </source>
</evidence>
<evidence type="ECO:0000259" key="2">
    <source>
        <dbReference type="Pfam" id="PF13763"/>
    </source>
</evidence>
<dbReference type="GO" id="GO:0003677">
    <property type="term" value="F:DNA binding"/>
    <property type="evidence" value="ECO:0007669"/>
    <property type="project" value="InterPro"/>
</dbReference>
<protein>
    <recommendedName>
        <fullName evidence="2">DUF4167 domain-containing protein</fullName>
    </recommendedName>
</protein>
<dbReference type="AlphaFoldDB" id="A0A839SVI6"/>
<feature type="compositionally biased region" description="Basic residues" evidence="1">
    <location>
        <begin position="8"/>
        <end position="18"/>
    </location>
</feature>
<feature type="compositionally biased region" description="Low complexity" evidence="1">
    <location>
        <begin position="226"/>
        <end position="238"/>
    </location>
</feature>
<feature type="domain" description="DUF4167" evidence="2">
    <location>
        <begin position="11"/>
        <end position="83"/>
    </location>
</feature>
<organism evidence="3 4">
    <name type="scientific">Limibacillus halophilus</name>
    <dbReference type="NCBI Taxonomy" id="1579333"/>
    <lineage>
        <taxon>Bacteria</taxon>
        <taxon>Pseudomonadati</taxon>
        <taxon>Pseudomonadota</taxon>
        <taxon>Alphaproteobacteria</taxon>
        <taxon>Rhodospirillales</taxon>
        <taxon>Rhodovibrionaceae</taxon>
        <taxon>Limibacillus</taxon>
    </lineage>
</organism>